<name>A0A5J4WYK9_9EUKA</name>
<gene>
    <name evidence="1" type="ORF">EZS28_004873</name>
</gene>
<reference evidence="1 2" key="1">
    <citation type="submission" date="2019-03" db="EMBL/GenBank/DDBJ databases">
        <title>Single cell metagenomics reveals metabolic interactions within the superorganism composed of flagellate Streblomastix strix and complex community of Bacteroidetes bacteria on its surface.</title>
        <authorList>
            <person name="Treitli S.C."/>
            <person name="Kolisko M."/>
            <person name="Husnik F."/>
            <person name="Keeling P."/>
            <person name="Hampl V."/>
        </authorList>
    </citation>
    <scope>NUCLEOTIDE SEQUENCE [LARGE SCALE GENOMIC DNA]</scope>
    <source>
        <strain evidence="1">ST1C</strain>
    </source>
</reference>
<proteinExistence type="predicted"/>
<dbReference type="Proteomes" id="UP000324800">
    <property type="component" value="Unassembled WGS sequence"/>
</dbReference>
<accession>A0A5J4WYK9</accession>
<organism evidence="1 2">
    <name type="scientific">Streblomastix strix</name>
    <dbReference type="NCBI Taxonomy" id="222440"/>
    <lineage>
        <taxon>Eukaryota</taxon>
        <taxon>Metamonada</taxon>
        <taxon>Preaxostyla</taxon>
        <taxon>Oxymonadida</taxon>
        <taxon>Streblomastigidae</taxon>
        <taxon>Streblomastix</taxon>
    </lineage>
</organism>
<comment type="caution">
    <text evidence="1">The sequence shown here is derived from an EMBL/GenBank/DDBJ whole genome shotgun (WGS) entry which is preliminary data.</text>
</comment>
<evidence type="ECO:0000313" key="1">
    <source>
        <dbReference type="EMBL" id="KAA6399602.1"/>
    </source>
</evidence>
<protein>
    <submittedName>
        <fullName evidence="1">Uncharacterized protein</fullName>
    </submittedName>
</protein>
<sequence length="202" mass="23293">MICLHVEAICLNIERGPYLLYNQWGLCPQKPAHHRYTSSAMTDWILHKLSQQQLFMLDESIKEERPLGKMEAISKHSTLCVTEIDQTLKLSYGNSSNSDKMRGKFSSPIEECWDAQLIREQHNLPGSDKDIVSSGRQNASEVLSYETKDIITVNDTKMIEENLGNLFKRKSNQPQFKNGSQCTNKQKKNVWWDKFKSNQTPI</sequence>
<dbReference type="AlphaFoldDB" id="A0A5J4WYK9"/>
<evidence type="ECO:0000313" key="2">
    <source>
        <dbReference type="Proteomes" id="UP000324800"/>
    </source>
</evidence>
<dbReference type="EMBL" id="SNRW01000718">
    <property type="protein sequence ID" value="KAA6399602.1"/>
    <property type="molecule type" value="Genomic_DNA"/>
</dbReference>